<dbReference type="Pfam" id="PF02224">
    <property type="entry name" value="Cytidylate_kin"/>
    <property type="match status" value="1"/>
</dbReference>
<evidence type="ECO:0000259" key="9">
    <source>
        <dbReference type="Pfam" id="PF02224"/>
    </source>
</evidence>
<evidence type="ECO:0000256" key="8">
    <source>
        <dbReference type="HAMAP-Rule" id="MF_00238"/>
    </source>
</evidence>
<sequence>MLKKELVITIDGPSGAGKTTVSKTLAARIGYRYIDTGALYRGIAFETQQRGIAADDEAGIESACQAIDLRFRLEGGDLRLFSGDRDISDMIRTPEISMRASAVSALAPVRSFLTVLQRRLGEERAVVFEGRDMGTVVFPEADVKFFLDADSDIRAQRRYEELKAKGEAVDFEQVKRDLVTRDLNDSSRKIAPLKPADDAVHVDASRIGVEEVVETMAKVVASLRS</sequence>
<evidence type="ECO:0000313" key="11">
    <source>
        <dbReference type="Proteomes" id="UP001320148"/>
    </source>
</evidence>
<keyword evidence="3 8" id="KW-0547">Nucleotide-binding</keyword>
<dbReference type="NCBIfam" id="TIGR00017">
    <property type="entry name" value="cmk"/>
    <property type="match status" value="1"/>
</dbReference>
<dbReference type="RefSeq" id="WP_236892803.1">
    <property type="nucleotide sequence ID" value="NZ_AP024488.1"/>
</dbReference>
<dbReference type="HAMAP" id="MF_00238">
    <property type="entry name" value="Cytidyl_kinase_type1"/>
    <property type="match status" value="1"/>
</dbReference>
<feature type="binding site" evidence="8">
    <location>
        <begin position="12"/>
        <end position="20"/>
    </location>
    <ligand>
        <name>ATP</name>
        <dbReference type="ChEBI" id="CHEBI:30616"/>
    </ligand>
</feature>
<keyword evidence="11" id="KW-1185">Reference proteome</keyword>
<evidence type="ECO:0000256" key="3">
    <source>
        <dbReference type="ARBA" id="ARBA00022741"/>
    </source>
</evidence>
<accession>A0ABM7PGN6</accession>
<evidence type="ECO:0000256" key="7">
    <source>
        <dbReference type="ARBA" id="ARBA00048478"/>
    </source>
</evidence>
<organism evidence="10 11">
    <name type="scientific">Desulfoluna limicola</name>
    <dbReference type="NCBI Taxonomy" id="2810562"/>
    <lineage>
        <taxon>Bacteria</taxon>
        <taxon>Pseudomonadati</taxon>
        <taxon>Thermodesulfobacteriota</taxon>
        <taxon>Desulfobacteria</taxon>
        <taxon>Desulfobacterales</taxon>
        <taxon>Desulfolunaceae</taxon>
        <taxon>Desulfoluna</taxon>
    </lineage>
</organism>
<evidence type="ECO:0000256" key="2">
    <source>
        <dbReference type="ARBA" id="ARBA00022679"/>
    </source>
</evidence>
<keyword evidence="8" id="KW-0963">Cytoplasm</keyword>
<keyword evidence="2 8" id="KW-0808">Transferase</keyword>
<evidence type="ECO:0000256" key="5">
    <source>
        <dbReference type="ARBA" id="ARBA00022840"/>
    </source>
</evidence>
<dbReference type="InterPro" id="IPR027417">
    <property type="entry name" value="P-loop_NTPase"/>
</dbReference>
<dbReference type="Proteomes" id="UP001320148">
    <property type="component" value="Chromosome"/>
</dbReference>
<evidence type="ECO:0000313" key="10">
    <source>
        <dbReference type="EMBL" id="BCS96493.1"/>
    </source>
</evidence>
<protein>
    <recommendedName>
        <fullName evidence="8">Cytidylate kinase</fullName>
        <shortName evidence="8">CK</shortName>
        <ecNumber evidence="8">2.7.4.25</ecNumber>
    </recommendedName>
    <alternativeName>
        <fullName evidence="8">Cytidine monophosphate kinase</fullName>
        <shortName evidence="8">CMP kinase</shortName>
    </alternativeName>
</protein>
<proteinExistence type="inferred from homology"/>
<dbReference type="GO" id="GO:0016301">
    <property type="term" value="F:kinase activity"/>
    <property type="evidence" value="ECO:0007669"/>
    <property type="project" value="UniProtKB-KW"/>
</dbReference>
<evidence type="ECO:0000256" key="6">
    <source>
        <dbReference type="ARBA" id="ARBA00047615"/>
    </source>
</evidence>
<dbReference type="EC" id="2.7.4.25" evidence="8"/>
<evidence type="ECO:0000256" key="1">
    <source>
        <dbReference type="ARBA" id="ARBA00009427"/>
    </source>
</evidence>
<reference evidence="10 11" key="1">
    <citation type="submission" date="2021-02" db="EMBL/GenBank/DDBJ databases">
        <title>Complete genome of Desulfoluna sp. strain ASN36.</title>
        <authorList>
            <person name="Takahashi A."/>
            <person name="Kojima H."/>
            <person name="Fukui M."/>
        </authorList>
    </citation>
    <scope>NUCLEOTIDE SEQUENCE [LARGE SCALE GENOMIC DNA]</scope>
    <source>
        <strain evidence="10 11">ASN36</strain>
    </source>
</reference>
<comment type="catalytic activity">
    <reaction evidence="6 8">
        <text>dCMP + ATP = dCDP + ADP</text>
        <dbReference type="Rhea" id="RHEA:25094"/>
        <dbReference type="ChEBI" id="CHEBI:30616"/>
        <dbReference type="ChEBI" id="CHEBI:57566"/>
        <dbReference type="ChEBI" id="CHEBI:58593"/>
        <dbReference type="ChEBI" id="CHEBI:456216"/>
        <dbReference type="EC" id="2.7.4.25"/>
    </reaction>
</comment>
<keyword evidence="4 8" id="KW-0418">Kinase</keyword>
<comment type="catalytic activity">
    <reaction evidence="7 8">
        <text>CMP + ATP = CDP + ADP</text>
        <dbReference type="Rhea" id="RHEA:11600"/>
        <dbReference type="ChEBI" id="CHEBI:30616"/>
        <dbReference type="ChEBI" id="CHEBI:58069"/>
        <dbReference type="ChEBI" id="CHEBI:60377"/>
        <dbReference type="ChEBI" id="CHEBI:456216"/>
        <dbReference type="EC" id="2.7.4.25"/>
    </reaction>
</comment>
<comment type="subcellular location">
    <subcellularLocation>
        <location evidence="8">Cytoplasm</location>
    </subcellularLocation>
</comment>
<dbReference type="SUPFAM" id="SSF52540">
    <property type="entry name" value="P-loop containing nucleoside triphosphate hydrolases"/>
    <property type="match status" value="1"/>
</dbReference>
<keyword evidence="5 8" id="KW-0067">ATP-binding</keyword>
<dbReference type="EMBL" id="AP024488">
    <property type="protein sequence ID" value="BCS96493.1"/>
    <property type="molecule type" value="Genomic_DNA"/>
</dbReference>
<gene>
    <name evidence="8 10" type="primary">cmk</name>
    <name evidence="10" type="ORF">DSLASN_21250</name>
</gene>
<name>A0ABM7PGN6_9BACT</name>
<dbReference type="Gene3D" id="3.40.50.300">
    <property type="entry name" value="P-loop containing nucleotide triphosphate hydrolases"/>
    <property type="match status" value="1"/>
</dbReference>
<comment type="similarity">
    <text evidence="1 8">Belongs to the cytidylate kinase family. Type 1 subfamily.</text>
</comment>
<evidence type="ECO:0000256" key="4">
    <source>
        <dbReference type="ARBA" id="ARBA00022777"/>
    </source>
</evidence>
<dbReference type="InterPro" id="IPR003136">
    <property type="entry name" value="Cytidylate_kin"/>
</dbReference>
<dbReference type="CDD" id="cd02020">
    <property type="entry name" value="CMPK"/>
    <property type="match status" value="1"/>
</dbReference>
<feature type="domain" description="Cytidylate kinase" evidence="9">
    <location>
        <begin position="8"/>
        <end position="220"/>
    </location>
</feature>
<dbReference type="InterPro" id="IPR011994">
    <property type="entry name" value="Cytidylate_kinase_dom"/>
</dbReference>